<evidence type="ECO:0000313" key="3">
    <source>
        <dbReference type="EMBL" id="CAL5976518.1"/>
    </source>
</evidence>
<evidence type="ECO:0000313" key="4">
    <source>
        <dbReference type="Proteomes" id="UP001642409"/>
    </source>
</evidence>
<evidence type="ECO:0000256" key="1">
    <source>
        <dbReference type="SAM" id="MobiDB-lite"/>
    </source>
</evidence>
<organism evidence="2">
    <name type="scientific">Hexamita inflata</name>
    <dbReference type="NCBI Taxonomy" id="28002"/>
    <lineage>
        <taxon>Eukaryota</taxon>
        <taxon>Metamonada</taxon>
        <taxon>Diplomonadida</taxon>
        <taxon>Hexamitidae</taxon>
        <taxon>Hexamitinae</taxon>
        <taxon>Hexamita</taxon>
    </lineage>
</organism>
<feature type="region of interest" description="Disordered" evidence="1">
    <location>
        <begin position="633"/>
        <end position="654"/>
    </location>
</feature>
<accession>A0AA86URM9</accession>
<name>A0AA86URM9_9EUKA</name>
<keyword evidence="4" id="KW-1185">Reference proteome</keyword>
<reference evidence="3 4" key="2">
    <citation type="submission" date="2024-07" db="EMBL/GenBank/DDBJ databases">
        <authorList>
            <person name="Akdeniz Z."/>
        </authorList>
    </citation>
    <scope>NUCLEOTIDE SEQUENCE [LARGE SCALE GENOMIC DNA]</scope>
</reference>
<reference evidence="2" key="1">
    <citation type="submission" date="2023-06" db="EMBL/GenBank/DDBJ databases">
        <authorList>
            <person name="Kurt Z."/>
        </authorList>
    </citation>
    <scope>NUCLEOTIDE SEQUENCE</scope>
</reference>
<dbReference type="EMBL" id="CATOUU010000952">
    <property type="protein sequence ID" value="CAI9962127.1"/>
    <property type="molecule type" value="Genomic_DNA"/>
</dbReference>
<proteinExistence type="predicted"/>
<protein>
    <submittedName>
        <fullName evidence="3">Hypothetical_protein</fullName>
    </submittedName>
</protein>
<evidence type="ECO:0000313" key="2">
    <source>
        <dbReference type="EMBL" id="CAI9962127.1"/>
    </source>
</evidence>
<comment type="caution">
    <text evidence="2">The sequence shown here is derived from an EMBL/GenBank/DDBJ whole genome shotgun (WGS) entry which is preliminary data.</text>
</comment>
<dbReference type="AlphaFoldDB" id="A0AA86URM9"/>
<dbReference type="Proteomes" id="UP001642409">
    <property type="component" value="Unassembled WGS sequence"/>
</dbReference>
<sequence length="672" mass="73559">MLSILLISSFQSSNLDGSLCERGFVYQNKECKCLNILSSNGQNCVKSCEADEQEQNKTCKKMYSKNLIVPICGNTYATYSIYDSNLDKCICPQGITCLCKSELCCNELYGKLYDVVGKTCKSCQAHFGLWYTWDGTTCSCPANSECFCTSELCCSALGKHYINHRCDDCASAYGPGYVWDQNLGCTCQSSCSCSTQLCCGLQNKIFLDGACADCSALYGPSPIRTTMTTEQTFSYCSCDPSQQFGTLTSNTNTCTTCPYFVNEAKNGCETCAEAYGTGFGYEGNGCYCKQTQCTCKTDVCCDQQQLNLINGKCSDCQTEFGNGAVFNGGCKCSGRYVGTLVTAGDKCTECAEMIVENQCKTCADAFGPDYTWNTQKNKCTCDLQTCTCKTNLCCNQKTQIYITGACKSCSDAYGQGSTYINGNCICDTQNLYYGTLENAGNKCQLCNGILSKDLKTCYTCEQSYGEGFIWDAANKFCTCPSGKKCICKTELCCQQNYTHFINKQCLSCLQAYGVGFDWDPDNYKCFCRNTATCKCQTNLCCGISSQVYINNQCQSCPERMNAAKTQCVTCQELIQNSLFNSISKQCDCMSGYKFKNGQCVKSGNNRTVGLAVGIPVGVLTTAAATTYTVKKVKNSKQSADETQQQQQDNSERDDAVQIAVETPNEVITHQNQ</sequence>
<gene>
    <name evidence="3" type="ORF">HINF_LOCUS3856</name>
    <name evidence="2" type="ORF">HINF_LOCUS49772</name>
</gene>
<dbReference type="EMBL" id="CAXDID020000007">
    <property type="protein sequence ID" value="CAL5976518.1"/>
    <property type="molecule type" value="Genomic_DNA"/>
</dbReference>